<evidence type="ECO:0000313" key="6">
    <source>
        <dbReference type="EMBL" id="HIQ91181.1"/>
    </source>
</evidence>
<gene>
    <name evidence="6" type="ORF">IAB27_06125</name>
</gene>
<dbReference type="Proteomes" id="UP000886786">
    <property type="component" value="Unassembled WGS sequence"/>
</dbReference>
<dbReference type="EMBL" id="DVFV01000104">
    <property type="protein sequence ID" value="HIQ91181.1"/>
    <property type="molecule type" value="Genomic_DNA"/>
</dbReference>
<dbReference type="PANTHER" id="PTHR13696:SF99">
    <property type="entry name" value="COBYRINIC ACID AC-DIAMIDE SYNTHASE"/>
    <property type="match status" value="1"/>
</dbReference>
<accession>A0A9D0ZRH8</accession>
<dbReference type="CDD" id="cd02042">
    <property type="entry name" value="ParAB_family"/>
    <property type="match status" value="1"/>
</dbReference>
<dbReference type="InterPro" id="IPR050678">
    <property type="entry name" value="DNA_Partitioning_ATPase"/>
</dbReference>
<name>A0A9D0ZRH8_9FIRM</name>
<feature type="domain" description="AAA" evidence="5">
    <location>
        <begin position="4"/>
        <end position="184"/>
    </location>
</feature>
<comment type="catalytic activity">
    <reaction evidence="2">
        <text>ATP + H2O = ADP + phosphate + H(+)</text>
        <dbReference type="Rhea" id="RHEA:13065"/>
        <dbReference type="ChEBI" id="CHEBI:15377"/>
        <dbReference type="ChEBI" id="CHEBI:15378"/>
        <dbReference type="ChEBI" id="CHEBI:30616"/>
        <dbReference type="ChEBI" id="CHEBI:43474"/>
        <dbReference type="ChEBI" id="CHEBI:456216"/>
    </reaction>
</comment>
<dbReference type="Pfam" id="PF13614">
    <property type="entry name" value="AAA_31"/>
    <property type="match status" value="1"/>
</dbReference>
<dbReference type="PANTHER" id="PTHR13696">
    <property type="entry name" value="P-LOOP CONTAINING NUCLEOSIDE TRIPHOSPHATE HYDROLASE"/>
    <property type="match status" value="1"/>
</dbReference>
<dbReference type="InterPro" id="IPR025669">
    <property type="entry name" value="AAA_dom"/>
</dbReference>
<evidence type="ECO:0000259" key="5">
    <source>
        <dbReference type="Pfam" id="PF13614"/>
    </source>
</evidence>
<dbReference type="AlphaFoldDB" id="A0A9D0ZRH8"/>
<dbReference type="InterPro" id="IPR027417">
    <property type="entry name" value="P-loop_NTPase"/>
</dbReference>
<comment type="caution">
    <text evidence="6">The sequence shown here is derived from an EMBL/GenBank/DDBJ whole genome shotgun (WGS) entry which is preliminary data.</text>
</comment>
<dbReference type="Gene3D" id="3.40.50.300">
    <property type="entry name" value="P-loop containing nucleotide triphosphate hydrolases"/>
    <property type="match status" value="1"/>
</dbReference>
<evidence type="ECO:0000313" key="7">
    <source>
        <dbReference type="Proteomes" id="UP000886786"/>
    </source>
</evidence>
<dbReference type="SUPFAM" id="SSF52540">
    <property type="entry name" value="P-loop containing nucleoside triphosphate hydrolases"/>
    <property type="match status" value="1"/>
</dbReference>
<evidence type="ECO:0000256" key="4">
    <source>
        <dbReference type="ARBA" id="ARBA00071824"/>
    </source>
</evidence>
<evidence type="ECO:0000256" key="1">
    <source>
        <dbReference type="ARBA" id="ARBA00006976"/>
    </source>
</evidence>
<organism evidence="6 7">
    <name type="scientific">Candidatus Coprosoma intestinipullorum</name>
    <dbReference type="NCBI Taxonomy" id="2840752"/>
    <lineage>
        <taxon>Bacteria</taxon>
        <taxon>Bacillati</taxon>
        <taxon>Bacillota</taxon>
        <taxon>Bacillota incertae sedis</taxon>
        <taxon>Candidatus Coprosoma</taxon>
    </lineage>
</organism>
<comment type="subunit">
    <text evidence="3">Dimerizes in the presence of ATP but not ADP; ATP-binding is required for double-stranded (ds)DNA-binding. Interacts with DnaA.</text>
</comment>
<evidence type="ECO:0000256" key="2">
    <source>
        <dbReference type="ARBA" id="ARBA00049360"/>
    </source>
</evidence>
<reference evidence="6" key="1">
    <citation type="submission" date="2020-10" db="EMBL/GenBank/DDBJ databases">
        <authorList>
            <person name="Gilroy R."/>
        </authorList>
    </citation>
    <scope>NUCLEOTIDE SEQUENCE</scope>
    <source>
        <strain evidence="6">CHK147-3167</strain>
    </source>
</reference>
<evidence type="ECO:0000256" key="3">
    <source>
        <dbReference type="ARBA" id="ARBA00062323"/>
    </source>
</evidence>
<protein>
    <recommendedName>
        <fullName evidence="4">Sporulation initiation inhibitor protein Soj</fullName>
    </recommendedName>
</protein>
<sequence length="273" mass="30552">MNGKIIAVVNQKGGVGKTTTVFNLGVALVNAGKKVLLVDTDPQGDLTTYMGWYNSDELPLTLADLMEQSMNDKPIYFDKAILHHKERLDLIPANLDLSAMEMSLVNAMSREYTLKRCIYDLKKRYDYILIDCSPSLGMITVNALATSDEVIIPVQSQYLALRGMTQLIQTINKVRRQINPNLSIAGVLLILFDRRTNLSKNVDELLHSEYGSQLNIFKSKIPIAIKTAESSIYGKSILSYDRKNPVSEAYCSLSLEVIGNEKERFGGKIEQVR</sequence>
<dbReference type="FunFam" id="3.40.50.300:FF:000285">
    <property type="entry name" value="Sporulation initiation inhibitor Soj"/>
    <property type="match status" value="1"/>
</dbReference>
<proteinExistence type="inferred from homology"/>
<comment type="similarity">
    <text evidence="1">Belongs to the ParA family.</text>
</comment>
<reference evidence="6" key="2">
    <citation type="journal article" date="2021" name="PeerJ">
        <title>Extensive microbial diversity within the chicken gut microbiome revealed by metagenomics and culture.</title>
        <authorList>
            <person name="Gilroy R."/>
            <person name="Ravi A."/>
            <person name="Getino M."/>
            <person name="Pursley I."/>
            <person name="Horton D.L."/>
            <person name="Alikhan N.F."/>
            <person name="Baker D."/>
            <person name="Gharbi K."/>
            <person name="Hall N."/>
            <person name="Watson M."/>
            <person name="Adriaenssens E.M."/>
            <person name="Foster-Nyarko E."/>
            <person name="Jarju S."/>
            <person name="Secka A."/>
            <person name="Antonio M."/>
            <person name="Oren A."/>
            <person name="Chaudhuri R.R."/>
            <person name="La Ragione R."/>
            <person name="Hildebrand F."/>
            <person name="Pallen M.J."/>
        </authorList>
    </citation>
    <scope>NUCLEOTIDE SEQUENCE</scope>
    <source>
        <strain evidence="6">CHK147-3167</strain>
    </source>
</reference>